<keyword evidence="1" id="KW-0378">Hydrolase</keyword>
<dbReference type="Gene3D" id="3.30.1240.10">
    <property type="match status" value="1"/>
</dbReference>
<dbReference type="EMBL" id="CYXT01000003">
    <property type="protein sequence ID" value="CUM80525.1"/>
    <property type="molecule type" value="Genomic_DNA"/>
</dbReference>
<name>A0A173RS90_ANAHA</name>
<dbReference type="GO" id="GO:0000287">
    <property type="term" value="F:magnesium ion binding"/>
    <property type="evidence" value="ECO:0007669"/>
    <property type="project" value="TreeGrafter"/>
</dbReference>
<accession>A0A173RS90</accession>
<dbReference type="GO" id="GO:0005829">
    <property type="term" value="C:cytosol"/>
    <property type="evidence" value="ECO:0007669"/>
    <property type="project" value="TreeGrafter"/>
</dbReference>
<dbReference type="AlphaFoldDB" id="A0A173RS90"/>
<evidence type="ECO:0000313" key="1">
    <source>
        <dbReference type="EMBL" id="CUM80525.1"/>
    </source>
</evidence>
<organism evidence="1 2">
    <name type="scientific">Anaerostipes hadrus</name>
    <dbReference type="NCBI Taxonomy" id="649756"/>
    <lineage>
        <taxon>Bacteria</taxon>
        <taxon>Bacillati</taxon>
        <taxon>Bacillota</taxon>
        <taxon>Clostridia</taxon>
        <taxon>Lachnospirales</taxon>
        <taxon>Lachnospiraceae</taxon>
        <taxon>Anaerostipes</taxon>
    </lineage>
</organism>
<dbReference type="InterPro" id="IPR000150">
    <property type="entry name" value="Cof"/>
</dbReference>
<evidence type="ECO:0000313" key="2">
    <source>
        <dbReference type="Proteomes" id="UP000095598"/>
    </source>
</evidence>
<reference evidence="1 2" key="1">
    <citation type="submission" date="2015-09" db="EMBL/GenBank/DDBJ databases">
        <authorList>
            <consortium name="Pathogen Informatics"/>
        </authorList>
    </citation>
    <scope>NUCLEOTIDE SEQUENCE [LARGE SCALE GENOMIC DNA]</scope>
    <source>
        <strain evidence="1 2">2789STDY5608868</strain>
    </source>
</reference>
<dbReference type="InterPro" id="IPR023214">
    <property type="entry name" value="HAD_sf"/>
</dbReference>
<dbReference type="NCBIfam" id="TIGR01484">
    <property type="entry name" value="HAD-SF-IIB"/>
    <property type="match status" value="1"/>
</dbReference>
<gene>
    <name evidence="1" type="primary">ywpJ_4</name>
    <name evidence="1" type="ORF">ERS852425_00733</name>
</gene>
<dbReference type="SFLD" id="SFLDS00003">
    <property type="entry name" value="Haloacid_Dehalogenase"/>
    <property type="match status" value="1"/>
</dbReference>
<dbReference type="GO" id="GO:0016791">
    <property type="term" value="F:phosphatase activity"/>
    <property type="evidence" value="ECO:0007669"/>
    <property type="project" value="TreeGrafter"/>
</dbReference>
<dbReference type="EC" id="3.1.3.-" evidence="1"/>
<dbReference type="Pfam" id="PF08282">
    <property type="entry name" value="Hydrolase_3"/>
    <property type="match status" value="1"/>
</dbReference>
<proteinExistence type="predicted"/>
<dbReference type="PANTHER" id="PTHR10000">
    <property type="entry name" value="PHOSPHOSERINE PHOSPHATASE"/>
    <property type="match status" value="1"/>
</dbReference>
<sequence>MIRLFASDMDGTLLNDKGYISDRTINAVKKLQKHGIHFIVNTGRDYRAAKRELDAASLSCDMICHSGACTYDVHGNGFHIASLPKSIAKQILTVFERHGAFADIATEYGKTSITDKNTLLSYYKNEVFPAVEQEGKVYFRTWHDFAMMVSKVRFFEGKESLLGCKTPIYKISTTFFDQDKINALKDDIHGIDQLHAVSTSKNDLEITHVNAQKGTALLRYAQTKKITPSQILAVGDSGNDLSMLSLDLGVTAAMANASATVKDVCSVIAPSNDQDGVAFLIEDILEQNELAARVRRSFCLALDYSKI</sequence>
<dbReference type="InterPro" id="IPR006379">
    <property type="entry name" value="HAD-SF_hydro_IIB"/>
</dbReference>
<dbReference type="NCBIfam" id="TIGR00099">
    <property type="entry name" value="Cof-subfamily"/>
    <property type="match status" value="1"/>
</dbReference>
<protein>
    <submittedName>
        <fullName evidence="1">Uncharacterized phosphatase YwpJ</fullName>
        <ecNumber evidence="1">3.1.3.-</ecNumber>
    </submittedName>
</protein>
<dbReference type="Proteomes" id="UP000095598">
    <property type="component" value="Unassembled WGS sequence"/>
</dbReference>
<dbReference type="SUPFAM" id="SSF56784">
    <property type="entry name" value="HAD-like"/>
    <property type="match status" value="1"/>
</dbReference>
<dbReference type="PANTHER" id="PTHR10000:SF55">
    <property type="entry name" value="5-AMINO-6-(5-PHOSPHO-D-RIBITYLAMINO)URACIL PHOSPHATASE YCSE"/>
    <property type="match status" value="1"/>
</dbReference>
<dbReference type="InterPro" id="IPR036412">
    <property type="entry name" value="HAD-like_sf"/>
</dbReference>
<dbReference type="SFLD" id="SFLDG01140">
    <property type="entry name" value="C2.B:_Phosphomannomutase_and_P"/>
    <property type="match status" value="1"/>
</dbReference>
<dbReference type="RefSeq" id="WP_055257992.1">
    <property type="nucleotide sequence ID" value="NZ_CP143954.1"/>
</dbReference>
<dbReference type="Gene3D" id="3.40.50.1000">
    <property type="entry name" value="HAD superfamily/HAD-like"/>
    <property type="match status" value="1"/>
</dbReference>
<dbReference type="PROSITE" id="PS01228">
    <property type="entry name" value="COF_1"/>
    <property type="match status" value="1"/>
</dbReference>